<organism evidence="3 4">
    <name type="scientific">Paraconexibacter antarcticus</name>
    <dbReference type="NCBI Taxonomy" id="2949664"/>
    <lineage>
        <taxon>Bacteria</taxon>
        <taxon>Bacillati</taxon>
        <taxon>Actinomycetota</taxon>
        <taxon>Thermoleophilia</taxon>
        <taxon>Solirubrobacterales</taxon>
        <taxon>Paraconexibacteraceae</taxon>
        <taxon>Paraconexibacter</taxon>
    </lineage>
</organism>
<dbReference type="Proteomes" id="UP001056035">
    <property type="component" value="Chromosome"/>
</dbReference>
<evidence type="ECO:0000313" key="4">
    <source>
        <dbReference type="Proteomes" id="UP001056035"/>
    </source>
</evidence>
<dbReference type="InterPro" id="IPR002930">
    <property type="entry name" value="GCV_H"/>
</dbReference>
<evidence type="ECO:0000259" key="2">
    <source>
        <dbReference type="PROSITE" id="PS50968"/>
    </source>
</evidence>
<keyword evidence="4" id="KW-1185">Reference proteome</keyword>
<dbReference type="Pfam" id="PF01597">
    <property type="entry name" value="GCV_H"/>
    <property type="match status" value="1"/>
</dbReference>
<dbReference type="Gene3D" id="2.40.50.100">
    <property type="match status" value="1"/>
</dbReference>
<protein>
    <submittedName>
        <fullName evidence="3">Glycine cleavage system protein H</fullName>
    </submittedName>
</protein>
<proteinExistence type="predicted"/>
<dbReference type="EMBL" id="CP098502">
    <property type="protein sequence ID" value="UTI66881.1"/>
    <property type="molecule type" value="Genomic_DNA"/>
</dbReference>
<dbReference type="PANTHER" id="PTHR11715">
    <property type="entry name" value="GLYCINE CLEAVAGE SYSTEM H PROTEIN"/>
    <property type="match status" value="1"/>
</dbReference>
<dbReference type="CDD" id="cd06848">
    <property type="entry name" value="GCS_H"/>
    <property type="match status" value="1"/>
</dbReference>
<dbReference type="InterPro" id="IPR033753">
    <property type="entry name" value="GCV_H/Fam206"/>
</dbReference>
<gene>
    <name evidence="3" type="ORF">NBH00_11885</name>
</gene>
<dbReference type="InterPro" id="IPR011053">
    <property type="entry name" value="Single_hybrid_motif"/>
</dbReference>
<dbReference type="InterPro" id="IPR000089">
    <property type="entry name" value="Biotin_lipoyl"/>
</dbReference>
<name>A0ABY5DYW2_9ACTN</name>
<evidence type="ECO:0000313" key="3">
    <source>
        <dbReference type="EMBL" id="UTI66881.1"/>
    </source>
</evidence>
<reference evidence="3 4" key="1">
    <citation type="submission" date="2022-06" db="EMBL/GenBank/DDBJ databases">
        <title>Paraconexibacter antarcticus.</title>
        <authorList>
            <person name="Kim C.S."/>
        </authorList>
    </citation>
    <scope>NUCLEOTIDE SEQUENCE [LARGE SCALE GENOMIC DNA]</scope>
    <source>
        <strain evidence="3 4">02-257</strain>
    </source>
</reference>
<feature type="domain" description="Lipoyl-binding" evidence="2">
    <location>
        <begin position="30"/>
        <end position="111"/>
    </location>
</feature>
<dbReference type="PROSITE" id="PS50968">
    <property type="entry name" value="BIOTINYL_LIPOYL"/>
    <property type="match status" value="1"/>
</dbReference>
<sequence>MIEIAGYELRLDRLYDPATHMWVQLQEGCRARIGLDPLSSETSGDVVALSLVEPGTIVAQGESVGDLEAAKFVGPLVSPVTGTVDEVNRDVLLEPALLNRDPATNWLVTVALDPSTRHELDAFLSGAEQLRPWFTVEVDRFRTQGAIAE</sequence>
<keyword evidence="1" id="KW-0450">Lipoyl</keyword>
<dbReference type="PANTHER" id="PTHR11715:SF3">
    <property type="entry name" value="GLYCINE CLEAVAGE SYSTEM H PROTEIN-RELATED"/>
    <property type="match status" value="1"/>
</dbReference>
<evidence type="ECO:0000256" key="1">
    <source>
        <dbReference type="ARBA" id="ARBA00022823"/>
    </source>
</evidence>
<accession>A0ABY5DYW2</accession>
<dbReference type="SUPFAM" id="SSF51230">
    <property type="entry name" value="Single hybrid motif"/>
    <property type="match status" value="1"/>
</dbReference>
<dbReference type="RefSeq" id="WP_254573535.1">
    <property type="nucleotide sequence ID" value="NZ_CP098502.1"/>
</dbReference>